<accession>A0ABU9J143</accession>
<dbReference type="EMBL" id="JBBWWT010000004">
    <property type="protein sequence ID" value="MEL1264954.1"/>
    <property type="molecule type" value="Genomic_DNA"/>
</dbReference>
<dbReference type="NCBIfam" id="NF033788">
    <property type="entry name" value="HTH_metalloreg"/>
    <property type="match status" value="1"/>
</dbReference>
<dbReference type="Pfam" id="PF12840">
    <property type="entry name" value="HTH_20"/>
    <property type="match status" value="1"/>
</dbReference>
<keyword evidence="3" id="KW-0804">Transcription</keyword>
<keyword evidence="6" id="KW-1185">Reference proteome</keyword>
<gene>
    <name evidence="5" type="ORF">AAD027_11325</name>
</gene>
<dbReference type="InterPro" id="IPR036390">
    <property type="entry name" value="WH_DNA-bd_sf"/>
</dbReference>
<evidence type="ECO:0000256" key="1">
    <source>
        <dbReference type="ARBA" id="ARBA00023015"/>
    </source>
</evidence>
<sequence length="115" mass="12357">MENTNAVLLLSALSQETRLAVFRLLVQQGPNGLPAGQIADRLDISPATLSFHLKELTNAGLTLARQEGRFVIYSANYKTMDGLISFLTENCCAGAPCEATASPCAVSDKQMRNDP</sequence>
<keyword evidence="2" id="KW-0238">DNA-binding</keyword>
<dbReference type="Proteomes" id="UP001459204">
    <property type="component" value="Unassembled WGS sequence"/>
</dbReference>
<dbReference type="PRINTS" id="PR00778">
    <property type="entry name" value="HTHARSR"/>
</dbReference>
<feature type="domain" description="HTH arsR-type" evidence="4">
    <location>
        <begin position="1"/>
        <end position="95"/>
    </location>
</feature>
<dbReference type="InterPro" id="IPR051011">
    <property type="entry name" value="Metal_resp_trans_reg"/>
</dbReference>
<dbReference type="InterPro" id="IPR011991">
    <property type="entry name" value="ArsR-like_HTH"/>
</dbReference>
<proteinExistence type="predicted"/>
<dbReference type="SUPFAM" id="SSF46785">
    <property type="entry name" value="Winged helix' DNA-binding domain"/>
    <property type="match status" value="1"/>
</dbReference>
<comment type="caution">
    <text evidence="5">The sequence shown here is derived from an EMBL/GenBank/DDBJ whole genome shotgun (WGS) entry which is preliminary data.</text>
</comment>
<name>A0ABU9J143_9GAMM</name>
<dbReference type="InterPro" id="IPR001845">
    <property type="entry name" value="HTH_ArsR_DNA-bd_dom"/>
</dbReference>
<dbReference type="RefSeq" id="WP_341726131.1">
    <property type="nucleotide sequence ID" value="NZ_JBBWWT010000004.1"/>
</dbReference>
<dbReference type="PROSITE" id="PS50987">
    <property type="entry name" value="HTH_ARSR_2"/>
    <property type="match status" value="1"/>
</dbReference>
<evidence type="ECO:0000256" key="2">
    <source>
        <dbReference type="ARBA" id="ARBA00023125"/>
    </source>
</evidence>
<dbReference type="PANTHER" id="PTHR43132">
    <property type="entry name" value="ARSENICAL RESISTANCE OPERON REPRESSOR ARSR-RELATED"/>
    <property type="match status" value="1"/>
</dbReference>
<evidence type="ECO:0000259" key="4">
    <source>
        <dbReference type="PROSITE" id="PS50987"/>
    </source>
</evidence>
<protein>
    <submittedName>
        <fullName evidence="5">Metalloregulator ArsR/SmtB family transcription factor</fullName>
    </submittedName>
</protein>
<dbReference type="CDD" id="cd00090">
    <property type="entry name" value="HTH_ARSR"/>
    <property type="match status" value="1"/>
</dbReference>
<dbReference type="Gene3D" id="1.10.10.10">
    <property type="entry name" value="Winged helix-like DNA-binding domain superfamily/Winged helix DNA-binding domain"/>
    <property type="match status" value="1"/>
</dbReference>
<reference evidence="5 6" key="1">
    <citation type="submission" date="2024-04" db="EMBL/GenBank/DDBJ databases">
        <title>Draft genome sequence of Pseudoxanthomonas putridarboris WD12.</title>
        <authorList>
            <person name="Oh J."/>
        </authorList>
    </citation>
    <scope>NUCLEOTIDE SEQUENCE [LARGE SCALE GENOMIC DNA]</scope>
    <source>
        <strain evidence="5 6">WD12</strain>
    </source>
</reference>
<keyword evidence="1" id="KW-0805">Transcription regulation</keyword>
<evidence type="ECO:0000313" key="6">
    <source>
        <dbReference type="Proteomes" id="UP001459204"/>
    </source>
</evidence>
<dbReference type="PANTHER" id="PTHR43132:SF2">
    <property type="entry name" value="ARSENICAL RESISTANCE OPERON REPRESSOR ARSR-RELATED"/>
    <property type="match status" value="1"/>
</dbReference>
<dbReference type="InterPro" id="IPR036388">
    <property type="entry name" value="WH-like_DNA-bd_sf"/>
</dbReference>
<organism evidence="5 6">
    <name type="scientific">Pseudoxanthomonas putridarboris</name>
    <dbReference type="NCBI Taxonomy" id="752605"/>
    <lineage>
        <taxon>Bacteria</taxon>
        <taxon>Pseudomonadati</taxon>
        <taxon>Pseudomonadota</taxon>
        <taxon>Gammaproteobacteria</taxon>
        <taxon>Lysobacterales</taxon>
        <taxon>Lysobacteraceae</taxon>
        <taxon>Pseudoxanthomonas</taxon>
    </lineage>
</organism>
<evidence type="ECO:0000313" key="5">
    <source>
        <dbReference type="EMBL" id="MEL1264954.1"/>
    </source>
</evidence>
<evidence type="ECO:0000256" key="3">
    <source>
        <dbReference type="ARBA" id="ARBA00023163"/>
    </source>
</evidence>
<dbReference type="SMART" id="SM00418">
    <property type="entry name" value="HTH_ARSR"/>
    <property type="match status" value="1"/>
</dbReference>